<feature type="region of interest" description="Disordered" evidence="2">
    <location>
        <begin position="72"/>
        <end position="130"/>
    </location>
</feature>
<dbReference type="PANTHER" id="PTHR11986">
    <property type="entry name" value="AMINOTRANSFERASE CLASS III"/>
    <property type="match status" value="1"/>
</dbReference>
<evidence type="ECO:0000256" key="2">
    <source>
        <dbReference type="SAM" id="MobiDB-lite"/>
    </source>
</evidence>
<dbReference type="Gene3D" id="3.40.640.10">
    <property type="entry name" value="Type I PLP-dependent aspartate aminotransferase-like (Major domain)"/>
    <property type="match status" value="1"/>
</dbReference>
<comment type="caution">
    <text evidence="3">The sequence shown here is derived from an EMBL/GenBank/DDBJ whole genome shotgun (WGS) entry which is preliminary data.</text>
</comment>
<dbReference type="Proteomes" id="UP001157017">
    <property type="component" value="Unassembled WGS sequence"/>
</dbReference>
<dbReference type="InterPro" id="IPR005814">
    <property type="entry name" value="Aminotrans_3"/>
</dbReference>
<reference evidence="4" key="1">
    <citation type="journal article" date="2019" name="Int. J. Syst. Evol. Microbiol.">
        <title>The Global Catalogue of Microorganisms (GCM) 10K type strain sequencing project: providing services to taxonomists for standard genome sequencing and annotation.</title>
        <authorList>
            <consortium name="The Broad Institute Genomics Platform"/>
            <consortium name="The Broad Institute Genome Sequencing Center for Infectious Disease"/>
            <person name="Wu L."/>
            <person name="Ma J."/>
        </authorList>
    </citation>
    <scope>NUCLEOTIDE SEQUENCE [LARGE SCALE GENOMIC DNA]</scope>
    <source>
        <strain evidence="4">NBRC 108730</strain>
    </source>
</reference>
<dbReference type="InterPro" id="IPR015424">
    <property type="entry name" value="PyrdxlP-dep_Trfase"/>
</dbReference>
<name>A0ABQ6JDQ8_9ACTN</name>
<protein>
    <submittedName>
        <fullName evidence="3">Uncharacterized protein</fullName>
    </submittedName>
</protein>
<evidence type="ECO:0000313" key="4">
    <source>
        <dbReference type="Proteomes" id="UP001157017"/>
    </source>
</evidence>
<dbReference type="InterPro" id="IPR049704">
    <property type="entry name" value="Aminotrans_3_PPA_site"/>
</dbReference>
<dbReference type="Pfam" id="PF00202">
    <property type="entry name" value="Aminotran_3"/>
    <property type="match status" value="1"/>
</dbReference>
<accession>A0ABQ6JDQ8</accession>
<dbReference type="EMBL" id="BSUZ01000001">
    <property type="protein sequence ID" value="GMA85554.1"/>
    <property type="molecule type" value="Genomic_DNA"/>
</dbReference>
<comment type="cofactor">
    <cofactor evidence="1">
        <name>pyridoxal 5'-phosphate</name>
        <dbReference type="ChEBI" id="CHEBI:597326"/>
    </cofactor>
</comment>
<organism evidence="3 4">
    <name type="scientific">Angustibacter aerolatus</name>
    <dbReference type="NCBI Taxonomy" id="1162965"/>
    <lineage>
        <taxon>Bacteria</taxon>
        <taxon>Bacillati</taxon>
        <taxon>Actinomycetota</taxon>
        <taxon>Actinomycetes</taxon>
        <taxon>Kineosporiales</taxon>
        <taxon>Kineosporiaceae</taxon>
    </lineage>
</organism>
<proteinExistence type="predicted"/>
<keyword evidence="4" id="KW-1185">Reference proteome</keyword>
<dbReference type="InterPro" id="IPR050103">
    <property type="entry name" value="Class-III_PLP-dep_AT"/>
</dbReference>
<evidence type="ECO:0000313" key="3">
    <source>
        <dbReference type="EMBL" id="GMA85554.1"/>
    </source>
</evidence>
<dbReference type="PROSITE" id="PS00600">
    <property type="entry name" value="AA_TRANSFER_CLASS_3"/>
    <property type="match status" value="1"/>
</dbReference>
<sequence>MACVVIEPVQGEGGFVVPADGFLPAIAAWCTANGVVFVADEIQTGFGRTGAMFACEHEGVVPDLITTAKGIAGVCRSPPSPGAPSDGRRARRRPRRHLRRQPDRLRRGARRHRVARGRRPARPGRPARRA</sequence>
<dbReference type="SUPFAM" id="SSF53383">
    <property type="entry name" value="PLP-dependent transferases"/>
    <property type="match status" value="1"/>
</dbReference>
<gene>
    <name evidence="3" type="ORF">GCM10025868_08040</name>
</gene>
<feature type="compositionally biased region" description="Basic residues" evidence="2">
    <location>
        <begin position="107"/>
        <end position="130"/>
    </location>
</feature>
<evidence type="ECO:0000256" key="1">
    <source>
        <dbReference type="ARBA" id="ARBA00001933"/>
    </source>
</evidence>
<dbReference type="InterPro" id="IPR015421">
    <property type="entry name" value="PyrdxlP-dep_Trfase_major"/>
</dbReference>
<feature type="compositionally biased region" description="Basic residues" evidence="2">
    <location>
        <begin position="89"/>
        <end position="99"/>
    </location>
</feature>